<dbReference type="InterPro" id="IPR052394">
    <property type="entry name" value="LRR-containing"/>
</dbReference>
<dbReference type="InterPro" id="IPR032675">
    <property type="entry name" value="LRR_dom_sf"/>
</dbReference>
<dbReference type="SUPFAM" id="SSF52047">
    <property type="entry name" value="RNI-like"/>
    <property type="match status" value="1"/>
</dbReference>
<reference evidence="2" key="1">
    <citation type="submission" date="2021-02" db="EMBL/GenBank/DDBJ databases">
        <authorList>
            <person name="Nowell W R."/>
        </authorList>
    </citation>
    <scope>NUCLEOTIDE SEQUENCE</scope>
</reference>
<proteinExistence type="predicted"/>
<dbReference type="SUPFAM" id="SSF54236">
    <property type="entry name" value="Ubiquitin-like"/>
    <property type="match status" value="1"/>
</dbReference>
<evidence type="ECO:0000259" key="1">
    <source>
        <dbReference type="PROSITE" id="PS50053"/>
    </source>
</evidence>
<gene>
    <name evidence="2" type="ORF">OXD698_LOCUS26812</name>
</gene>
<dbReference type="EMBL" id="CAJOAZ010002711">
    <property type="protein sequence ID" value="CAF3953112.1"/>
    <property type="molecule type" value="Genomic_DNA"/>
</dbReference>
<dbReference type="Pfam" id="PF13516">
    <property type="entry name" value="LRR_6"/>
    <property type="match status" value="4"/>
</dbReference>
<evidence type="ECO:0000313" key="3">
    <source>
        <dbReference type="Proteomes" id="UP000663844"/>
    </source>
</evidence>
<accession>A0A819KZX4</accession>
<dbReference type="CDD" id="cd17039">
    <property type="entry name" value="Ubl_ubiquitin_like"/>
    <property type="match status" value="1"/>
</dbReference>
<dbReference type="Proteomes" id="UP000663844">
    <property type="component" value="Unassembled WGS sequence"/>
</dbReference>
<dbReference type="PANTHER" id="PTHR24114">
    <property type="entry name" value="LEUCINE RICH REPEAT FAMILY PROTEIN"/>
    <property type="match status" value="1"/>
</dbReference>
<dbReference type="AlphaFoldDB" id="A0A819KZX4"/>
<dbReference type="PROSITE" id="PS50053">
    <property type="entry name" value="UBIQUITIN_2"/>
    <property type="match status" value="1"/>
</dbReference>
<organism evidence="2 3">
    <name type="scientific">Adineta steineri</name>
    <dbReference type="NCBI Taxonomy" id="433720"/>
    <lineage>
        <taxon>Eukaryota</taxon>
        <taxon>Metazoa</taxon>
        <taxon>Spiralia</taxon>
        <taxon>Gnathifera</taxon>
        <taxon>Rotifera</taxon>
        <taxon>Eurotatoria</taxon>
        <taxon>Bdelloidea</taxon>
        <taxon>Adinetida</taxon>
        <taxon>Adinetidae</taxon>
        <taxon>Adineta</taxon>
    </lineage>
</organism>
<dbReference type="InterPro" id="IPR001611">
    <property type="entry name" value="Leu-rich_rpt"/>
</dbReference>
<sequence>MSSVNQESNILHDSYGSYTPSPPLPPVPPFPCAVDSLCTADNRICDQHKYVIFVKTHKTDGTFEIPYGQWESWVWYKQRISDRTGVPIQEIRIVYAGVERDGLNRHSGLQKQSTIHMIQREEEQVEEYIEPPREKIDVEALITENGDCPTLNLMMKNLNANEAKLLMELLKNNKTVTSLDLSLNWIGNEGVQSVADALNNNTTLTEIKLGCVLNNNKTLNTLKLCGCGFGPEGVKHIADALRNNTTLTTLDLGLCKLENEGVQYLSDALQNNTTLTSLYLKENEIKAEGIKILADALRHNKGLKKTFS</sequence>
<dbReference type="Gene3D" id="3.80.10.10">
    <property type="entry name" value="Ribonuclease Inhibitor"/>
    <property type="match status" value="2"/>
</dbReference>
<dbReference type="PANTHER" id="PTHR24114:SF2">
    <property type="entry name" value="F-BOX DOMAIN-CONTAINING PROTEIN-RELATED"/>
    <property type="match status" value="1"/>
</dbReference>
<dbReference type="InterPro" id="IPR029071">
    <property type="entry name" value="Ubiquitin-like_domsf"/>
</dbReference>
<dbReference type="InterPro" id="IPR000626">
    <property type="entry name" value="Ubiquitin-like_dom"/>
</dbReference>
<dbReference type="Gene3D" id="3.10.20.90">
    <property type="entry name" value="Phosphatidylinositol 3-kinase Catalytic Subunit, Chain A, domain 1"/>
    <property type="match status" value="1"/>
</dbReference>
<comment type="caution">
    <text evidence="2">The sequence shown here is derived from an EMBL/GenBank/DDBJ whole genome shotgun (WGS) entry which is preliminary data.</text>
</comment>
<protein>
    <recommendedName>
        <fullName evidence="1">Ubiquitin-like domain-containing protein</fullName>
    </recommendedName>
</protein>
<dbReference type="SMART" id="SM00368">
    <property type="entry name" value="LRR_RI"/>
    <property type="match status" value="4"/>
</dbReference>
<evidence type="ECO:0000313" key="2">
    <source>
        <dbReference type="EMBL" id="CAF3953112.1"/>
    </source>
</evidence>
<name>A0A819KZX4_9BILA</name>
<feature type="domain" description="Ubiquitin-like" evidence="1">
    <location>
        <begin position="50"/>
        <end position="124"/>
    </location>
</feature>